<evidence type="ECO:0000313" key="5">
    <source>
        <dbReference type="Proteomes" id="UP000310597"/>
    </source>
</evidence>
<keyword evidence="1" id="KW-0812">Transmembrane</keyword>
<gene>
    <name evidence="3" type="ORF">FBT96_10320</name>
    <name evidence="2" type="ORF">SAMN04244550_00200</name>
</gene>
<feature type="transmembrane region" description="Helical" evidence="1">
    <location>
        <begin position="51"/>
        <end position="69"/>
    </location>
</feature>
<protein>
    <submittedName>
        <fullName evidence="2">Uncharacterized protein</fullName>
    </submittedName>
</protein>
<dbReference type="Pfam" id="PF19942">
    <property type="entry name" value="DUF6404"/>
    <property type="match status" value="1"/>
</dbReference>
<dbReference type="EMBL" id="FNAY01000001">
    <property type="protein sequence ID" value="SDE35788.1"/>
    <property type="molecule type" value="Genomic_DNA"/>
</dbReference>
<reference evidence="2 4" key="1">
    <citation type="submission" date="2016-10" db="EMBL/GenBank/DDBJ databases">
        <authorList>
            <person name="de Groot N.N."/>
        </authorList>
    </citation>
    <scope>NUCLEOTIDE SEQUENCE [LARGE SCALE GENOMIC DNA]</scope>
    <source>
        <strain evidence="2">DSM 938</strain>
        <strain evidence="4">DSM 938 / 37b4</strain>
    </source>
</reference>
<evidence type="ECO:0000313" key="2">
    <source>
        <dbReference type="EMBL" id="SDE35788.1"/>
    </source>
</evidence>
<dbReference type="OrthoDB" id="7688861at2"/>
<dbReference type="EMBL" id="SWJZ01000041">
    <property type="protein sequence ID" value="TKD18278.1"/>
    <property type="molecule type" value="Genomic_DNA"/>
</dbReference>
<evidence type="ECO:0000313" key="3">
    <source>
        <dbReference type="EMBL" id="TKD18278.1"/>
    </source>
</evidence>
<dbReference type="InterPro" id="IPR045644">
    <property type="entry name" value="DUF6404"/>
</dbReference>
<evidence type="ECO:0000313" key="4">
    <source>
        <dbReference type="Proteomes" id="UP000183812"/>
    </source>
</evidence>
<sequence length="115" mass="13417">MEDYQRRLAAARAELEALGLRGLPHPIQDRVMRLFGGEARPWPYLPLGVRMSAYAIPYAFIWTTANFFLRWKDRPIEPGEAVVSTVMTVALFSMLMLGYELRRWQSVKLSRWEDL</sequence>
<accession>A0A1G7C8Z8</accession>
<proteinExistence type="predicted"/>
<organism evidence="2 4">
    <name type="scientific">Rhodobacter capsulatus</name>
    <name type="common">Rhodopseudomonas capsulata</name>
    <dbReference type="NCBI Taxonomy" id="1061"/>
    <lineage>
        <taxon>Bacteria</taxon>
        <taxon>Pseudomonadati</taxon>
        <taxon>Pseudomonadota</taxon>
        <taxon>Alphaproteobacteria</taxon>
        <taxon>Rhodobacterales</taxon>
        <taxon>Rhodobacter group</taxon>
        <taxon>Rhodobacter</taxon>
    </lineage>
</organism>
<reference evidence="3 5" key="2">
    <citation type="submission" date="2019-04" db="EMBL/GenBank/DDBJ databases">
        <title>Draft Whole-Genome sequence of the purple photosynthetic bacterium Rhodobacter capsulatus SP108 with an indigenous class A beta-lactamase.</title>
        <authorList>
            <person name="Robertson S."/>
            <person name="Meyer T.E."/>
            <person name="Kyndt J.A."/>
        </authorList>
    </citation>
    <scope>NUCLEOTIDE SEQUENCE [LARGE SCALE GENOMIC DNA]</scope>
    <source>
        <strain evidence="3 5">SP108</strain>
    </source>
</reference>
<dbReference type="AlphaFoldDB" id="A0A1G7C8Z8"/>
<dbReference type="RefSeq" id="WP_013068768.1">
    <property type="nucleotide sequence ID" value="NZ_CP061202.1"/>
</dbReference>
<feature type="transmembrane region" description="Helical" evidence="1">
    <location>
        <begin position="81"/>
        <end position="99"/>
    </location>
</feature>
<name>A0A1G7C8Z8_RHOCA</name>
<keyword evidence="1" id="KW-1133">Transmembrane helix</keyword>
<dbReference type="GeneID" id="31491862"/>
<dbReference type="Proteomes" id="UP000183812">
    <property type="component" value="Unassembled WGS sequence"/>
</dbReference>
<keyword evidence="1" id="KW-0472">Membrane</keyword>
<dbReference type="Proteomes" id="UP000310597">
    <property type="component" value="Unassembled WGS sequence"/>
</dbReference>
<evidence type="ECO:0000256" key="1">
    <source>
        <dbReference type="SAM" id="Phobius"/>
    </source>
</evidence>